<comment type="pathway">
    <text evidence="2 10">Protein modification; protein ubiquitination.</text>
</comment>
<evidence type="ECO:0000256" key="9">
    <source>
        <dbReference type="PROSITE-ProRule" id="PRU00455"/>
    </source>
</evidence>
<dbReference type="GO" id="GO:0031624">
    <property type="term" value="F:ubiquitin conjugating enzyme binding"/>
    <property type="evidence" value="ECO:0007669"/>
    <property type="project" value="TreeGrafter"/>
</dbReference>
<dbReference type="PANTHER" id="PTHR45877:SF2">
    <property type="entry name" value="E3 UBIQUITIN-PROTEIN LIGASE SINA-RELATED"/>
    <property type="match status" value="1"/>
</dbReference>
<dbReference type="Pfam" id="PF21362">
    <property type="entry name" value="Sina_RING"/>
    <property type="match status" value="1"/>
</dbReference>
<dbReference type="InParanoid" id="A0A2J7QN67"/>
<dbReference type="EMBL" id="NEVH01013199">
    <property type="protein sequence ID" value="PNF30030.1"/>
    <property type="molecule type" value="Genomic_DNA"/>
</dbReference>
<accession>A0A2J7QN67</accession>
<evidence type="ECO:0000256" key="10">
    <source>
        <dbReference type="RuleBase" id="RU201113"/>
    </source>
</evidence>
<evidence type="ECO:0000256" key="7">
    <source>
        <dbReference type="ARBA" id="ARBA00022786"/>
    </source>
</evidence>
<dbReference type="AlphaFoldDB" id="A0A2J7QN67"/>
<evidence type="ECO:0000256" key="8">
    <source>
        <dbReference type="ARBA" id="ARBA00022833"/>
    </source>
</evidence>
<feature type="domain" description="SIAH-type" evidence="12">
    <location>
        <begin position="174"/>
        <end position="237"/>
    </location>
</feature>
<dbReference type="FunFam" id="3.30.40.10:FF:000041">
    <property type="entry name" value="E3 ubiquitin-protein ligase SINAT3"/>
    <property type="match status" value="1"/>
</dbReference>
<comment type="domain">
    <text evidence="10">The RING-type zinc finger domain is essential for ubiquitin ligase activity.</text>
</comment>
<dbReference type="Pfam" id="PF03145">
    <property type="entry name" value="Sina_TRAF"/>
    <property type="match status" value="1"/>
</dbReference>
<dbReference type="GO" id="GO:0016567">
    <property type="term" value="P:protein ubiquitination"/>
    <property type="evidence" value="ECO:0007669"/>
    <property type="project" value="UniProtKB-UniPathway"/>
</dbReference>
<protein>
    <recommendedName>
        <fullName evidence="10">E3 ubiquitin-protein ligase</fullName>
        <ecNumber evidence="10">2.3.2.27</ecNumber>
    </recommendedName>
</protein>
<comment type="domain">
    <text evidence="10">The SBD domain (substrate-binding domain) mediates the interaction with substrate proteins. It is related to the TRAF family.</text>
</comment>
<comment type="catalytic activity">
    <reaction evidence="1 10">
        <text>S-ubiquitinyl-[E2 ubiquitin-conjugating enzyme]-L-cysteine + [acceptor protein]-L-lysine = [E2 ubiquitin-conjugating enzyme]-L-cysteine + N(6)-ubiquitinyl-[acceptor protein]-L-lysine.</text>
        <dbReference type="EC" id="2.3.2.27"/>
    </reaction>
</comment>
<evidence type="ECO:0000256" key="4">
    <source>
        <dbReference type="ARBA" id="ARBA00022679"/>
    </source>
</evidence>
<evidence type="ECO:0000256" key="6">
    <source>
        <dbReference type="ARBA" id="ARBA00022771"/>
    </source>
</evidence>
<dbReference type="SUPFAM" id="SSF57850">
    <property type="entry name" value="RING/U-box"/>
    <property type="match status" value="1"/>
</dbReference>
<feature type="domain" description="RING-type" evidence="11">
    <location>
        <begin position="122"/>
        <end position="157"/>
    </location>
</feature>
<comment type="function">
    <text evidence="10">E3 ubiquitin-protein ligase that mediates ubiquitination and subsequent proteasomal degradation of target proteins. E3 ubiquitin ligases accept ubiquitin from an E2 ubiquitin-conjugating enzyme in the form of a thioester and then directly transfers the ubiquitin to targeted substrates.</text>
</comment>
<dbReference type="SUPFAM" id="SSF49599">
    <property type="entry name" value="TRAF domain-like"/>
    <property type="match status" value="1"/>
</dbReference>
<comment type="similarity">
    <text evidence="3 10">Belongs to the SINA (Seven in absentia) family.</text>
</comment>
<keyword evidence="5 10" id="KW-0479">Metal-binding</keyword>
<keyword evidence="14" id="KW-1185">Reference proteome</keyword>
<keyword evidence="6 9" id="KW-0863">Zinc-finger</keyword>
<proteinExistence type="inferred from homology"/>
<dbReference type="UniPathway" id="UPA00143"/>
<dbReference type="Gene3D" id="2.60.210.10">
    <property type="entry name" value="Apoptosis, Tumor Necrosis Factor Receptor Associated Protein 2, Chain A"/>
    <property type="match status" value="1"/>
</dbReference>
<gene>
    <name evidence="13" type="ORF">B7P43_G05825</name>
</gene>
<dbReference type="Pfam" id="PF21361">
    <property type="entry name" value="Sina_ZnF"/>
    <property type="match status" value="1"/>
</dbReference>
<reference evidence="13 14" key="1">
    <citation type="submission" date="2017-12" db="EMBL/GenBank/DDBJ databases">
        <title>Hemimetabolous genomes reveal molecular basis of termite eusociality.</title>
        <authorList>
            <person name="Harrison M.C."/>
            <person name="Jongepier E."/>
            <person name="Robertson H.M."/>
            <person name="Arning N."/>
            <person name="Bitard-Feildel T."/>
            <person name="Chao H."/>
            <person name="Childers C.P."/>
            <person name="Dinh H."/>
            <person name="Doddapaneni H."/>
            <person name="Dugan S."/>
            <person name="Gowin J."/>
            <person name="Greiner C."/>
            <person name="Han Y."/>
            <person name="Hu H."/>
            <person name="Hughes D.S.T."/>
            <person name="Huylmans A.-K."/>
            <person name="Kemena C."/>
            <person name="Kremer L.P.M."/>
            <person name="Lee S.L."/>
            <person name="Lopez-Ezquerra A."/>
            <person name="Mallet L."/>
            <person name="Monroy-Kuhn J.M."/>
            <person name="Moser A."/>
            <person name="Murali S.C."/>
            <person name="Muzny D.M."/>
            <person name="Otani S."/>
            <person name="Piulachs M.-D."/>
            <person name="Poelchau M."/>
            <person name="Qu J."/>
            <person name="Schaub F."/>
            <person name="Wada-Katsumata A."/>
            <person name="Worley K.C."/>
            <person name="Xie Q."/>
            <person name="Ylla G."/>
            <person name="Poulsen M."/>
            <person name="Gibbs R.A."/>
            <person name="Schal C."/>
            <person name="Richards S."/>
            <person name="Belles X."/>
            <person name="Korb J."/>
            <person name="Bornberg-Bauer E."/>
        </authorList>
    </citation>
    <scope>NUCLEOTIDE SEQUENCE [LARGE SCALE GENOMIC DNA]</scope>
    <source>
        <tissue evidence="13">Whole body</tissue>
    </source>
</reference>
<dbReference type="InterPro" id="IPR008974">
    <property type="entry name" value="TRAF-like"/>
</dbReference>
<dbReference type="InterPro" id="IPR004162">
    <property type="entry name" value="SINA-like_animal"/>
</dbReference>
<dbReference type="PROSITE" id="PS50089">
    <property type="entry name" value="ZF_RING_2"/>
    <property type="match status" value="1"/>
</dbReference>
<name>A0A2J7QN67_9NEOP</name>
<evidence type="ECO:0000313" key="14">
    <source>
        <dbReference type="Proteomes" id="UP000235965"/>
    </source>
</evidence>
<keyword evidence="4" id="KW-0808">Transferase</keyword>
<dbReference type="PANTHER" id="PTHR45877">
    <property type="entry name" value="E3 UBIQUITIN-PROTEIN LIGASE SIAH2"/>
    <property type="match status" value="1"/>
</dbReference>
<evidence type="ECO:0000256" key="5">
    <source>
        <dbReference type="ARBA" id="ARBA00022723"/>
    </source>
</evidence>
<evidence type="ECO:0000259" key="12">
    <source>
        <dbReference type="PROSITE" id="PS51081"/>
    </source>
</evidence>
<dbReference type="Proteomes" id="UP000235965">
    <property type="component" value="Unassembled WGS sequence"/>
</dbReference>
<dbReference type="GO" id="GO:0043161">
    <property type="term" value="P:proteasome-mediated ubiquitin-dependent protein catabolic process"/>
    <property type="evidence" value="ECO:0007669"/>
    <property type="project" value="TreeGrafter"/>
</dbReference>
<keyword evidence="7 10" id="KW-0833">Ubl conjugation pathway</keyword>
<dbReference type="PROSITE" id="PS51081">
    <property type="entry name" value="ZF_SIAH"/>
    <property type="match status" value="1"/>
</dbReference>
<organism evidence="13 14">
    <name type="scientific">Cryptotermes secundus</name>
    <dbReference type="NCBI Taxonomy" id="105785"/>
    <lineage>
        <taxon>Eukaryota</taxon>
        <taxon>Metazoa</taxon>
        <taxon>Ecdysozoa</taxon>
        <taxon>Arthropoda</taxon>
        <taxon>Hexapoda</taxon>
        <taxon>Insecta</taxon>
        <taxon>Pterygota</taxon>
        <taxon>Neoptera</taxon>
        <taxon>Polyneoptera</taxon>
        <taxon>Dictyoptera</taxon>
        <taxon>Blattodea</taxon>
        <taxon>Blattoidea</taxon>
        <taxon>Termitoidae</taxon>
        <taxon>Kalotermitidae</taxon>
        <taxon>Cryptotermitinae</taxon>
        <taxon>Cryptotermes</taxon>
    </lineage>
</organism>
<evidence type="ECO:0000256" key="3">
    <source>
        <dbReference type="ARBA" id="ARBA00009119"/>
    </source>
</evidence>
<dbReference type="InterPro" id="IPR018121">
    <property type="entry name" value="7-in-absentia-prot_TRAF-dom"/>
</dbReference>
<dbReference type="Gene3D" id="3.30.40.10">
    <property type="entry name" value="Zinc/RING finger domain, C3HC4 (zinc finger)"/>
    <property type="match status" value="2"/>
</dbReference>
<dbReference type="InterPro" id="IPR013010">
    <property type="entry name" value="Znf_SIAH"/>
</dbReference>
<sequence>MDRGEIGWDGMDWIDLAQDRDQWRALVNTILEKKWEYNETVLRLFIDFKQAYDSVKREVLYNILIEFGIPMKQLFLTKTERTPPRSSKDNLQDLQYELGCSGRSFWNRMNTLSEDFLKELECPVCMEYMASPIMMCKSGHNICNSCRPKLKECPTCRQPFLNVRNKALENLSLLAKYPCPYKRYGCQLVFTQERITEHQTVCPYRSYNCPLSEAEGIMCKWIGIREDMREHIEAQHRNRLTQVDFLKEVLLRKYRPEIKYSRVIFACDEVFYQQFEVIDNVFYFVIQHIGPENYDLKFQYNFTLASQEHEESISISFVARSCKLDIATIHRSGQCVKLCFDTVKNFLNENNSLKFEFYIRQL</sequence>
<dbReference type="InterPro" id="IPR001841">
    <property type="entry name" value="Znf_RING"/>
</dbReference>
<dbReference type="GO" id="GO:0008270">
    <property type="term" value="F:zinc ion binding"/>
    <property type="evidence" value="ECO:0007669"/>
    <property type="project" value="UniProtKB-KW"/>
</dbReference>
<comment type="caution">
    <text evidence="13">The sequence shown here is derived from an EMBL/GenBank/DDBJ whole genome shotgun (WGS) entry which is preliminary data.</text>
</comment>
<evidence type="ECO:0000259" key="11">
    <source>
        <dbReference type="PROSITE" id="PS50089"/>
    </source>
</evidence>
<dbReference type="InterPro" id="IPR013083">
    <property type="entry name" value="Znf_RING/FYVE/PHD"/>
</dbReference>
<keyword evidence="8 10" id="KW-0862">Zinc</keyword>
<dbReference type="InterPro" id="IPR049548">
    <property type="entry name" value="Sina-like_RING"/>
</dbReference>
<dbReference type="OrthoDB" id="4788989at2759"/>
<evidence type="ECO:0000313" key="13">
    <source>
        <dbReference type="EMBL" id="PNF30030.1"/>
    </source>
</evidence>
<evidence type="ECO:0000256" key="1">
    <source>
        <dbReference type="ARBA" id="ARBA00000900"/>
    </source>
</evidence>
<evidence type="ECO:0000256" key="2">
    <source>
        <dbReference type="ARBA" id="ARBA00004906"/>
    </source>
</evidence>
<dbReference type="EC" id="2.3.2.27" evidence="10"/>
<dbReference type="GO" id="GO:0005737">
    <property type="term" value="C:cytoplasm"/>
    <property type="evidence" value="ECO:0007669"/>
    <property type="project" value="InterPro"/>
</dbReference>
<dbReference type="STRING" id="105785.A0A2J7QN67"/>
<dbReference type="GO" id="GO:0061630">
    <property type="term" value="F:ubiquitin protein ligase activity"/>
    <property type="evidence" value="ECO:0007669"/>
    <property type="project" value="UniProtKB-EC"/>
</dbReference>